<evidence type="ECO:0000313" key="2">
    <source>
        <dbReference type="Proteomes" id="UP000298735"/>
    </source>
</evidence>
<accession>A0A4Z1QNH1</accession>
<protein>
    <submittedName>
        <fullName evidence="1">Carboxymuconolactone decarboxylase family protein</fullName>
    </submittedName>
</protein>
<dbReference type="PANTHER" id="PTHR34846:SF11">
    <property type="entry name" value="4-CARBOXYMUCONOLACTONE DECARBOXYLASE FAMILY PROTEIN (AFU_ORTHOLOGUE AFUA_6G11590)"/>
    <property type="match status" value="1"/>
</dbReference>
<sequence>MRLAAPDLDDLDPEQKRVHDVIAGGPRGRVRGPLALWLHRPLLAEAAQNMGQYCRYGSSVAPRLSEIAILALVRLWNAELPWYAHKADALKAGVEPDVIEAIRLGKEPQIADAAGRAVYRFTVEIYNQRRVSDETYAAVLDAIGSDGLVDLVGIVGYYSLVAMTVNTFELPLPEGVSPDFPG</sequence>
<dbReference type="EMBL" id="CP109969">
    <property type="protein sequence ID" value="UYZ09548.1"/>
    <property type="molecule type" value="Genomic_DNA"/>
</dbReference>
<dbReference type="OrthoDB" id="9129225at2"/>
<reference evidence="1" key="1">
    <citation type="submission" date="2022-10" db="EMBL/GenBank/DDBJ databases">
        <title>Complete genome sequence of Agrobacterium salinitolerans CFBP5507.</title>
        <authorList>
            <person name="Tchabashvili S."/>
            <person name="Yen H.-C."/>
            <person name="Haryono M."/>
            <person name="Lin Y.-C."/>
            <person name="Lai E.-M."/>
            <person name="Kuo C.-H."/>
        </authorList>
    </citation>
    <scope>NUCLEOTIDE SEQUENCE</scope>
    <source>
        <strain evidence="1">CFBP5507</strain>
    </source>
</reference>
<dbReference type="InterPro" id="IPR029032">
    <property type="entry name" value="AhpD-like"/>
</dbReference>
<gene>
    <name evidence="1" type="ORF">CFBP5507_17830</name>
</gene>
<dbReference type="PANTHER" id="PTHR34846">
    <property type="entry name" value="4-CARBOXYMUCONOLACTONE DECARBOXYLASE FAMILY PROTEIN (AFU_ORTHOLOGUE AFUA_6G11590)"/>
    <property type="match status" value="1"/>
</dbReference>
<evidence type="ECO:0000313" key="1">
    <source>
        <dbReference type="EMBL" id="UYZ09548.1"/>
    </source>
</evidence>
<dbReference type="KEGG" id="asal:CFBP5507_17830"/>
<dbReference type="AlphaFoldDB" id="A0A4Z1QNH1"/>
<dbReference type="Gene3D" id="1.20.1290.10">
    <property type="entry name" value="AhpD-like"/>
    <property type="match status" value="1"/>
</dbReference>
<organism evidence="1 2">
    <name type="scientific">Agrobacterium salinitolerans</name>
    <dbReference type="NCBI Taxonomy" id="1183413"/>
    <lineage>
        <taxon>Bacteria</taxon>
        <taxon>Pseudomonadati</taxon>
        <taxon>Pseudomonadota</taxon>
        <taxon>Alphaproteobacteria</taxon>
        <taxon>Hyphomicrobiales</taxon>
        <taxon>Rhizobiaceae</taxon>
        <taxon>Rhizobium/Agrobacterium group</taxon>
        <taxon>Agrobacterium</taxon>
    </lineage>
</organism>
<dbReference type="RefSeq" id="WP_137411833.1">
    <property type="nucleotide sequence ID" value="NZ_CP109969.1"/>
</dbReference>
<name>A0A4Z1QNH1_9HYPH</name>
<proteinExistence type="predicted"/>
<dbReference type="SUPFAM" id="SSF69118">
    <property type="entry name" value="AhpD-like"/>
    <property type="match status" value="1"/>
</dbReference>
<dbReference type="Proteomes" id="UP000298735">
    <property type="component" value="Chromosome Linear"/>
</dbReference>